<reference evidence="2 3" key="1">
    <citation type="journal article" date="2019" name="Nat. Microbiol.">
        <title>Mediterranean grassland soil C-N compound turnover is dependent on rainfall and depth, and is mediated by genomically divergent microorganisms.</title>
        <authorList>
            <person name="Diamond S."/>
            <person name="Andeer P.F."/>
            <person name="Li Z."/>
            <person name="Crits-Christoph A."/>
            <person name="Burstein D."/>
            <person name="Anantharaman K."/>
            <person name="Lane K.R."/>
            <person name="Thomas B.C."/>
            <person name="Pan C."/>
            <person name="Northen T.R."/>
            <person name="Banfield J.F."/>
        </authorList>
    </citation>
    <scope>NUCLEOTIDE SEQUENCE [LARGE SCALE GENOMIC DNA]</scope>
    <source>
        <strain evidence="2">WS_2</strain>
    </source>
</reference>
<name>A0A538SL76_UNCEI</name>
<dbReference type="Proteomes" id="UP000317716">
    <property type="component" value="Unassembled WGS sequence"/>
</dbReference>
<gene>
    <name evidence="2" type="ORF">E6K72_09535</name>
</gene>
<accession>A0A538SL76</accession>
<dbReference type="InterPro" id="IPR049278">
    <property type="entry name" value="MS_channel_C"/>
</dbReference>
<dbReference type="InterPro" id="IPR045275">
    <property type="entry name" value="MscS_archaea/bacteria_type"/>
</dbReference>
<feature type="domain" description="Mechanosensitive ion channel MscS C-terminal" evidence="1">
    <location>
        <begin position="1"/>
        <end position="61"/>
    </location>
</feature>
<dbReference type="EMBL" id="VBOS01000337">
    <property type="protein sequence ID" value="TMQ52112.1"/>
    <property type="molecule type" value="Genomic_DNA"/>
</dbReference>
<dbReference type="PANTHER" id="PTHR30221">
    <property type="entry name" value="SMALL-CONDUCTANCE MECHANOSENSITIVE CHANNEL"/>
    <property type="match status" value="1"/>
</dbReference>
<evidence type="ECO:0000259" key="1">
    <source>
        <dbReference type="Pfam" id="PF21082"/>
    </source>
</evidence>
<protein>
    <submittedName>
        <fullName evidence="2">Mechanosensitive ion channel family protein</fullName>
    </submittedName>
</protein>
<proteinExistence type="predicted"/>
<dbReference type="Pfam" id="PF21082">
    <property type="entry name" value="MS_channel_3rd"/>
    <property type="match status" value="1"/>
</dbReference>
<evidence type="ECO:0000313" key="3">
    <source>
        <dbReference type="Proteomes" id="UP000317716"/>
    </source>
</evidence>
<dbReference type="GO" id="GO:0016020">
    <property type="term" value="C:membrane"/>
    <property type="evidence" value="ECO:0007669"/>
    <property type="project" value="InterPro"/>
</dbReference>
<dbReference type="PANTHER" id="PTHR30221:SF1">
    <property type="entry name" value="SMALL-CONDUCTANCE MECHANOSENSITIVE CHANNEL"/>
    <property type="match status" value="1"/>
</dbReference>
<dbReference type="AlphaFoldDB" id="A0A538SL76"/>
<sequence length="89" mass="10044">MAAAQEHVLKEPVPVIKLHQLADSSVNFVVRAWTAKERYWDVYWDLTRAVKLRFDQEGITIPFPQRELHVNVGKGGGGSVTVGDTQRKT</sequence>
<evidence type="ECO:0000313" key="2">
    <source>
        <dbReference type="EMBL" id="TMQ52112.1"/>
    </source>
</evidence>
<dbReference type="SUPFAM" id="SSF82689">
    <property type="entry name" value="Mechanosensitive channel protein MscS (YggB), C-terminal domain"/>
    <property type="match status" value="1"/>
</dbReference>
<organism evidence="2 3">
    <name type="scientific">Eiseniibacteriota bacterium</name>
    <dbReference type="NCBI Taxonomy" id="2212470"/>
    <lineage>
        <taxon>Bacteria</taxon>
        <taxon>Candidatus Eiseniibacteriota</taxon>
    </lineage>
</organism>
<dbReference type="Gene3D" id="3.30.70.100">
    <property type="match status" value="1"/>
</dbReference>
<dbReference type="GO" id="GO:0008381">
    <property type="term" value="F:mechanosensitive monoatomic ion channel activity"/>
    <property type="evidence" value="ECO:0007669"/>
    <property type="project" value="InterPro"/>
</dbReference>
<comment type="caution">
    <text evidence="2">The sequence shown here is derived from an EMBL/GenBank/DDBJ whole genome shotgun (WGS) entry which is preliminary data.</text>
</comment>
<dbReference type="InterPro" id="IPR011066">
    <property type="entry name" value="MscS_channel_C_sf"/>
</dbReference>